<comment type="caution">
    <text evidence="1">The sequence shown here is derived from an EMBL/GenBank/DDBJ whole genome shotgun (WGS) entry which is preliminary data.</text>
</comment>
<dbReference type="AlphaFoldDB" id="A0A7K0C040"/>
<reference evidence="1 3" key="1">
    <citation type="submission" date="2019-10" db="EMBL/GenBank/DDBJ databases">
        <title>Actinomadura rubteroloni sp. nov. and Actinomadura macrotermitis sp. nov., isolated from the gut of fungus growing-termite Macrotermes natalensis.</title>
        <authorList>
            <person name="Benndorf R."/>
            <person name="Martin K."/>
            <person name="Kuefner M."/>
            <person name="De Beer W."/>
            <person name="Kaster A.-K."/>
            <person name="Vollmers J."/>
            <person name="Poulsen M."/>
            <person name="Beemelmanns C."/>
        </authorList>
    </citation>
    <scope>NUCLEOTIDE SEQUENCE [LARGE SCALE GENOMIC DNA]</scope>
    <source>
        <strain evidence="1 3">RB68</strain>
    </source>
</reference>
<organism evidence="1 3">
    <name type="scientific">Actinomadura macrotermitis</name>
    <dbReference type="NCBI Taxonomy" id="2585200"/>
    <lineage>
        <taxon>Bacteria</taxon>
        <taxon>Bacillati</taxon>
        <taxon>Actinomycetota</taxon>
        <taxon>Actinomycetes</taxon>
        <taxon>Streptosporangiales</taxon>
        <taxon>Thermomonosporaceae</taxon>
        <taxon>Actinomadura</taxon>
    </lineage>
</organism>
<evidence type="ECO:0000313" key="3">
    <source>
        <dbReference type="Proteomes" id="UP000487268"/>
    </source>
</evidence>
<gene>
    <name evidence="1" type="ORF">ACRB68_48850</name>
    <name evidence="2" type="ORF">ACRB68_48880</name>
</gene>
<name>A0A7K0C040_9ACTN</name>
<accession>A0A7K0C040</accession>
<keyword evidence="3" id="KW-1185">Reference proteome</keyword>
<dbReference type="EMBL" id="WEGH01000003">
    <property type="protein sequence ID" value="MQY06792.1"/>
    <property type="molecule type" value="Genomic_DNA"/>
</dbReference>
<evidence type="ECO:0000313" key="1">
    <source>
        <dbReference type="EMBL" id="MQY06789.1"/>
    </source>
</evidence>
<protein>
    <submittedName>
        <fullName evidence="1">Uncharacterized protein</fullName>
    </submittedName>
</protein>
<dbReference type="EMBL" id="WEGH01000003">
    <property type="protein sequence ID" value="MQY06789.1"/>
    <property type="molecule type" value="Genomic_DNA"/>
</dbReference>
<sequence>MLRPEFTQDIVKDRVKELQAEAKRTRRAAKARKR</sequence>
<evidence type="ECO:0000313" key="2">
    <source>
        <dbReference type="EMBL" id="MQY06792.1"/>
    </source>
</evidence>
<proteinExistence type="predicted"/>
<dbReference type="Proteomes" id="UP000487268">
    <property type="component" value="Unassembled WGS sequence"/>
</dbReference>